<comment type="caution">
    <text evidence="2">The sequence shown here is derived from an EMBL/GenBank/DDBJ whole genome shotgun (WGS) entry which is preliminary data.</text>
</comment>
<dbReference type="Pfam" id="PF11845">
    <property type="entry name" value="Tll0287-like"/>
    <property type="match status" value="1"/>
</dbReference>
<accession>A0A0B0EF74</accession>
<dbReference type="InterPro" id="IPR021796">
    <property type="entry name" value="Tll0287-like_dom"/>
</dbReference>
<evidence type="ECO:0000313" key="2">
    <source>
        <dbReference type="EMBL" id="KHE91757.1"/>
    </source>
</evidence>
<evidence type="ECO:0000313" key="3">
    <source>
        <dbReference type="Proteomes" id="UP000030652"/>
    </source>
</evidence>
<gene>
    <name evidence="2" type="ORF">SCABRO_02499</name>
</gene>
<dbReference type="EMBL" id="JRYO01000178">
    <property type="protein sequence ID" value="KHE91757.1"/>
    <property type="molecule type" value="Genomic_DNA"/>
</dbReference>
<dbReference type="Proteomes" id="UP000030652">
    <property type="component" value="Unassembled WGS sequence"/>
</dbReference>
<reference evidence="2 3" key="1">
    <citation type="submission" date="2014-10" db="EMBL/GenBank/DDBJ databases">
        <title>Draft genome of anammox bacterium scalindua brodae, obtained using differential coverage binning of sequence data from two enrichment reactors.</title>
        <authorList>
            <person name="Speth D.R."/>
            <person name="Russ L."/>
            <person name="Kartal B."/>
            <person name="Op den Camp H.J."/>
            <person name="Dutilh B.E."/>
            <person name="Jetten M.S."/>
        </authorList>
    </citation>
    <scope>NUCLEOTIDE SEQUENCE [LARGE SCALE GENOMIC DNA]</scope>
    <source>
        <strain evidence="2">RU1</strain>
    </source>
</reference>
<name>A0A0B0EF74_9BACT</name>
<proteinExistence type="predicted"/>
<feature type="domain" description="Tll0287-like" evidence="1">
    <location>
        <begin position="50"/>
        <end position="187"/>
    </location>
</feature>
<dbReference type="AlphaFoldDB" id="A0A0B0EF74"/>
<sequence length="193" mass="21946">MFKKFSIWVFILIIIISSSNTATIGIELTGRSTSDFIKPGDIAVESSLETAGDRARHVLYIIDDLYKLYITHTAGKYARDTETFSSIAITQEVFKMMEEKGWHKARFLSISKQPLNPESSIKDDFERDAIKAIVSGKKSYERFYFDVKGNDYLRAVTRVSMTTKKCAVCHSDKKIGDLIGAISYIFPLEKYLQ</sequence>
<evidence type="ECO:0000259" key="1">
    <source>
        <dbReference type="Pfam" id="PF11845"/>
    </source>
</evidence>
<dbReference type="eggNOG" id="COG0840">
    <property type="taxonomic scope" value="Bacteria"/>
</dbReference>
<protein>
    <recommendedName>
        <fullName evidence="1">Tll0287-like domain-containing protein</fullName>
    </recommendedName>
</protein>
<organism evidence="2 3">
    <name type="scientific">Candidatus Scalindua brodae</name>
    <dbReference type="NCBI Taxonomy" id="237368"/>
    <lineage>
        <taxon>Bacteria</taxon>
        <taxon>Pseudomonadati</taxon>
        <taxon>Planctomycetota</taxon>
        <taxon>Candidatus Brocadiia</taxon>
        <taxon>Candidatus Brocadiales</taxon>
        <taxon>Candidatus Scalinduaceae</taxon>
        <taxon>Candidatus Scalindua</taxon>
    </lineage>
</organism>